<comment type="similarity">
    <text evidence="5">Belongs to the pyruvate, phosphate/water dikinase regulatory protein family. PDRP subfamily.</text>
</comment>
<dbReference type="GO" id="GO:0005524">
    <property type="term" value="F:ATP binding"/>
    <property type="evidence" value="ECO:0007669"/>
    <property type="project" value="InterPro"/>
</dbReference>
<protein>
    <recommendedName>
        <fullName evidence="5">Putative pyruvate, phosphate dikinase regulatory protein</fullName>
        <shortName evidence="5">PPDK regulatory protein</shortName>
        <ecNumber evidence="5">2.7.11.32</ecNumber>
        <ecNumber evidence="5">2.7.4.27</ecNumber>
    </recommendedName>
</protein>
<keyword evidence="1 5" id="KW-0723">Serine/threonine-protein kinase</keyword>
<comment type="catalytic activity">
    <reaction evidence="5">
        <text>N(tele)-phospho-L-histidyl/L-threonyl-[pyruvate, phosphate dikinase] + ADP = N(tele)-phospho-L-histidyl/O-phospho-L-threonyl-[pyruvate, phosphate dikinase] + AMP + H(+)</text>
        <dbReference type="Rhea" id="RHEA:43692"/>
        <dbReference type="Rhea" id="RHEA-COMP:10650"/>
        <dbReference type="Rhea" id="RHEA-COMP:10651"/>
        <dbReference type="ChEBI" id="CHEBI:15378"/>
        <dbReference type="ChEBI" id="CHEBI:30013"/>
        <dbReference type="ChEBI" id="CHEBI:61977"/>
        <dbReference type="ChEBI" id="CHEBI:83586"/>
        <dbReference type="ChEBI" id="CHEBI:456215"/>
        <dbReference type="ChEBI" id="CHEBI:456216"/>
        <dbReference type="EC" id="2.7.11.32"/>
    </reaction>
</comment>
<evidence type="ECO:0000313" key="6">
    <source>
        <dbReference type="EMBL" id="SFQ76086.1"/>
    </source>
</evidence>
<dbReference type="InterPro" id="IPR026565">
    <property type="entry name" value="PPDK_reg"/>
</dbReference>
<dbReference type="GO" id="GO:0043531">
    <property type="term" value="F:ADP binding"/>
    <property type="evidence" value="ECO:0007669"/>
    <property type="project" value="UniProtKB-UniRule"/>
</dbReference>
<comment type="function">
    <text evidence="5">Bifunctional serine/threonine kinase and phosphorylase involved in the regulation of the pyruvate, phosphate dikinase (PPDK) by catalyzing its phosphorylation/dephosphorylation.</text>
</comment>
<dbReference type="EMBL" id="FOXU01000011">
    <property type="protein sequence ID" value="SFQ76086.1"/>
    <property type="molecule type" value="Genomic_DNA"/>
</dbReference>
<dbReference type="HAMAP" id="MF_00921">
    <property type="entry name" value="PDRP"/>
    <property type="match status" value="1"/>
</dbReference>
<dbReference type="InterPro" id="IPR005177">
    <property type="entry name" value="Kinase-pyrophosphorylase"/>
</dbReference>
<organism evidence="6 7">
    <name type="scientific">Psychrobacillus psychrotolerans</name>
    <dbReference type="NCBI Taxonomy" id="126156"/>
    <lineage>
        <taxon>Bacteria</taxon>
        <taxon>Bacillati</taxon>
        <taxon>Bacillota</taxon>
        <taxon>Bacilli</taxon>
        <taxon>Bacillales</taxon>
        <taxon>Bacillaceae</taxon>
        <taxon>Psychrobacillus</taxon>
    </lineage>
</organism>
<evidence type="ECO:0000256" key="5">
    <source>
        <dbReference type="HAMAP-Rule" id="MF_00921"/>
    </source>
</evidence>
<dbReference type="GO" id="GO:0004674">
    <property type="term" value="F:protein serine/threonine kinase activity"/>
    <property type="evidence" value="ECO:0007669"/>
    <property type="project" value="UniProtKB-UniRule"/>
</dbReference>
<dbReference type="Pfam" id="PF03618">
    <property type="entry name" value="Kinase-PPPase"/>
    <property type="match status" value="1"/>
</dbReference>
<proteinExistence type="inferred from homology"/>
<dbReference type="RefSeq" id="WP_093538518.1">
    <property type="nucleotide sequence ID" value="NZ_CP183885.1"/>
</dbReference>
<dbReference type="PANTHER" id="PTHR31756">
    <property type="entry name" value="PYRUVATE, PHOSPHATE DIKINASE REGULATORY PROTEIN 1, CHLOROPLASTIC"/>
    <property type="match status" value="1"/>
</dbReference>
<dbReference type="Proteomes" id="UP000198734">
    <property type="component" value="Unassembled WGS sequence"/>
</dbReference>
<dbReference type="GO" id="GO:0016776">
    <property type="term" value="F:phosphotransferase activity, phosphate group as acceptor"/>
    <property type="evidence" value="ECO:0007669"/>
    <property type="project" value="UniProtKB-UniRule"/>
</dbReference>
<dbReference type="NCBIfam" id="NF003742">
    <property type="entry name" value="PRK05339.1"/>
    <property type="match status" value="1"/>
</dbReference>
<keyword evidence="4 5" id="KW-0418">Kinase</keyword>
<evidence type="ECO:0000256" key="2">
    <source>
        <dbReference type="ARBA" id="ARBA00022679"/>
    </source>
</evidence>
<name>A0A1I6B595_9BACI</name>
<dbReference type="STRING" id="126156.SAMN05421670_0171"/>
<sequence length="269" mass="30540">MKMLNLFIVSDSIGETGELVAKAAVSQFRPGLQHTKFKRFTHIDSLDHIKEITELAKEQGAIILYTLVQTKMRQALVEYCNLYNLESVDLIGPVINLFEKELNEKPFEEPGLVRKLDEDYFKKIEAIEFAVKYDDGRDPRGLLQADIILIGVSRTSKTPLSQYLANKRFKVANVPLVPEVEPPEQLFQVDPAKCVGLVITPEKLNSIRKERLKAIGLNDDASYAKIERINEEILHFEKIAKKIGCKVIDVTNRAVEETANLVINHIQQK</sequence>
<reference evidence="7" key="1">
    <citation type="submission" date="2016-10" db="EMBL/GenBank/DDBJ databases">
        <authorList>
            <person name="Varghese N."/>
            <person name="Submissions S."/>
        </authorList>
    </citation>
    <scope>NUCLEOTIDE SEQUENCE [LARGE SCALE GENOMIC DNA]</scope>
    <source>
        <strain evidence="7">DSM 11706</strain>
    </source>
</reference>
<comment type="catalytic activity">
    <reaction evidence="5">
        <text>N(tele)-phospho-L-histidyl/O-phospho-L-threonyl-[pyruvate, phosphate dikinase] + phosphate + H(+) = N(tele)-phospho-L-histidyl/L-threonyl-[pyruvate, phosphate dikinase] + diphosphate</text>
        <dbReference type="Rhea" id="RHEA:43696"/>
        <dbReference type="Rhea" id="RHEA-COMP:10650"/>
        <dbReference type="Rhea" id="RHEA-COMP:10651"/>
        <dbReference type="ChEBI" id="CHEBI:15378"/>
        <dbReference type="ChEBI" id="CHEBI:30013"/>
        <dbReference type="ChEBI" id="CHEBI:33019"/>
        <dbReference type="ChEBI" id="CHEBI:43474"/>
        <dbReference type="ChEBI" id="CHEBI:61977"/>
        <dbReference type="ChEBI" id="CHEBI:83586"/>
        <dbReference type="EC" id="2.7.4.27"/>
    </reaction>
</comment>
<evidence type="ECO:0000256" key="3">
    <source>
        <dbReference type="ARBA" id="ARBA00022741"/>
    </source>
</evidence>
<feature type="binding site" evidence="5">
    <location>
        <begin position="151"/>
        <end position="158"/>
    </location>
    <ligand>
        <name>ADP</name>
        <dbReference type="ChEBI" id="CHEBI:456216"/>
    </ligand>
</feature>
<keyword evidence="3 5" id="KW-0547">Nucleotide-binding</keyword>
<dbReference type="OrthoDB" id="9782201at2"/>
<gene>
    <name evidence="6" type="ORF">SAMN05421670_0171</name>
</gene>
<keyword evidence="7" id="KW-1185">Reference proteome</keyword>
<accession>A0A1I6B595</accession>
<dbReference type="EC" id="2.7.11.32" evidence="5"/>
<evidence type="ECO:0000256" key="4">
    <source>
        <dbReference type="ARBA" id="ARBA00022777"/>
    </source>
</evidence>
<dbReference type="EC" id="2.7.4.27" evidence="5"/>
<dbReference type="PANTHER" id="PTHR31756:SF3">
    <property type="entry name" value="PYRUVATE, PHOSPHATE DIKINASE REGULATORY PROTEIN 1, CHLOROPLASTIC"/>
    <property type="match status" value="1"/>
</dbReference>
<dbReference type="AlphaFoldDB" id="A0A1I6B595"/>
<evidence type="ECO:0000256" key="1">
    <source>
        <dbReference type="ARBA" id="ARBA00022527"/>
    </source>
</evidence>
<evidence type="ECO:0000313" key="7">
    <source>
        <dbReference type="Proteomes" id="UP000198734"/>
    </source>
</evidence>
<keyword evidence="2 5" id="KW-0808">Transferase</keyword>